<name>A0A644ZWV0_9ZZZZ</name>
<evidence type="ECO:0000256" key="1">
    <source>
        <dbReference type="SAM" id="MobiDB-lite"/>
    </source>
</evidence>
<gene>
    <name evidence="2" type="ORF">SDC9_92092</name>
</gene>
<protein>
    <submittedName>
        <fullName evidence="2">Uncharacterized protein</fullName>
    </submittedName>
</protein>
<dbReference type="AlphaFoldDB" id="A0A644ZWV0"/>
<proteinExistence type="predicted"/>
<reference evidence="2" key="1">
    <citation type="submission" date="2019-08" db="EMBL/GenBank/DDBJ databases">
        <authorList>
            <person name="Kucharzyk K."/>
            <person name="Murdoch R.W."/>
            <person name="Higgins S."/>
            <person name="Loffler F."/>
        </authorList>
    </citation>
    <scope>NUCLEOTIDE SEQUENCE</scope>
</reference>
<accession>A0A644ZWV0</accession>
<feature type="region of interest" description="Disordered" evidence="1">
    <location>
        <begin position="230"/>
        <end position="250"/>
    </location>
</feature>
<comment type="caution">
    <text evidence="2">The sequence shown here is derived from an EMBL/GenBank/DDBJ whole genome shotgun (WGS) entry which is preliminary data.</text>
</comment>
<evidence type="ECO:0000313" key="2">
    <source>
        <dbReference type="EMBL" id="MPM45405.1"/>
    </source>
</evidence>
<dbReference type="EMBL" id="VSSQ01010864">
    <property type="protein sequence ID" value="MPM45405.1"/>
    <property type="molecule type" value="Genomic_DNA"/>
</dbReference>
<sequence>MTRIGPDCQWFRSREWKKSGHSGKTGARTVAVSCPRRRGGRSVAVVKLVQRRGAGDMAAQRFGDFAQNMAADVEKIGRGRVVRGRHPGVVEIAGIAVGIDEVAGVILAHDGAGVVVDVARRDRAAEVGDSTGVVEDEQIVRRMGAVEVGDIRRALEGQPVIAFVFGLGGEVAALDQPLLRSAAAAVVALEEGCAGTVVGGGDPVLVVGRIHEIGDSDLLELVQTGGAAGAFAGGGQRRQQHGREDGDDSDYDQKFDQGEVLFHFFTF</sequence>
<organism evidence="2">
    <name type="scientific">bioreactor metagenome</name>
    <dbReference type="NCBI Taxonomy" id="1076179"/>
    <lineage>
        <taxon>unclassified sequences</taxon>
        <taxon>metagenomes</taxon>
        <taxon>ecological metagenomes</taxon>
    </lineage>
</organism>